<proteinExistence type="inferred from homology"/>
<comment type="subunit">
    <text evidence="6">Acetyl-CoA carboxylase is a heterotetramer composed of biotin carboxyl carrier protein (AccB), biotin carboxylase (AccC) and two subunits of ACCase subunit beta/alpha.</text>
</comment>
<evidence type="ECO:0000256" key="10">
    <source>
        <dbReference type="ARBA" id="ARBA00022516"/>
    </source>
</evidence>
<protein>
    <recommendedName>
        <fullName evidence="8">Acetyl-coenzyme A carboxylase carboxyl transferase subunits beta/alpha</fullName>
        <ecNumber evidence="7">2.1.3.15</ecNumber>
    </recommendedName>
</protein>
<dbReference type="Pfam" id="PF03255">
    <property type="entry name" value="ACCA"/>
    <property type="match status" value="1"/>
</dbReference>
<keyword evidence="12" id="KW-0547">Nucleotide-binding</keyword>
<keyword evidence="10" id="KW-0444">Lipid biosynthesis</keyword>
<dbReference type="AlphaFoldDB" id="A0A0H5Q7E3"/>
<evidence type="ECO:0000256" key="8">
    <source>
        <dbReference type="ARBA" id="ARBA00018312"/>
    </source>
</evidence>
<dbReference type="GO" id="GO:0005524">
    <property type="term" value="F:ATP binding"/>
    <property type="evidence" value="ECO:0007669"/>
    <property type="project" value="UniProtKB-KW"/>
</dbReference>
<feature type="domain" description="CoA carboxyltransferase C-terminal" evidence="20">
    <location>
        <begin position="64"/>
        <end position="320"/>
    </location>
</feature>
<comment type="function">
    <text evidence="17">Component of the acetyl coenzyme A carboxylase (ACC) complex. Biotin carboxylase (BC) catalyzes the carboxylation of biotin on its carrier protein (BCCP) and then the CO(2) group is transferred by the transcarboxylase to acetyl-CoA to form malonyl-CoA.</text>
</comment>
<comment type="cofactor">
    <cofactor evidence="1">
        <name>Zn(2+)</name>
        <dbReference type="ChEBI" id="CHEBI:29105"/>
    </cofactor>
</comment>
<accession>A0A0H5Q7E3</accession>
<dbReference type="GO" id="GO:0003989">
    <property type="term" value="F:acetyl-CoA carboxylase activity"/>
    <property type="evidence" value="ECO:0007669"/>
    <property type="project" value="InterPro"/>
</dbReference>
<evidence type="ECO:0000256" key="7">
    <source>
        <dbReference type="ARBA" id="ARBA00011883"/>
    </source>
</evidence>
<evidence type="ECO:0000256" key="14">
    <source>
        <dbReference type="ARBA" id="ARBA00022840"/>
    </source>
</evidence>
<evidence type="ECO:0000256" key="4">
    <source>
        <dbReference type="ARBA" id="ARBA00006276"/>
    </source>
</evidence>
<evidence type="ECO:0000256" key="15">
    <source>
        <dbReference type="ARBA" id="ARBA00023098"/>
    </source>
</evidence>
<dbReference type="GO" id="GO:2001295">
    <property type="term" value="P:malonyl-CoA biosynthetic process"/>
    <property type="evidence" value="ECO:0007669"/>
    <property type="project" value="UniProtKB-UniPathway"/>
</dbReference>
<dbReference type="InterPro" id="IPR011762">
    <property type="entry name" value="COA_CT_N"/>
</dbReference>
<name>A0A0H5Q7E3_9ZZZZ</name>
<dbReference type="SUPFAM" id="SSF52096">
    <property type="entry name" value="ClpP/crotonase"/>
    <property type="match status" value="2"/>
</dbReference>
<dbReference type="GO" id="GO:0016743">
    <property type="term" value="F:carboxyl- or carbamoyltransferase activity"/>
    <property type="evidence" value="ECO:0007669"/>
    <property type="project" value="InterPro"/>
</dbReference>
<dbReference type="PANTHER" id="PTHR42853:SF3">
    <property type="entry name" value="ACETYL-COENZYME A CARBOXYLASE CARBOXYL TRANSFERASE SUBUNIT ALPHA, CHLOROPLASTIC"/>
    <property type="match status" value="1"/>
</dbReference>
<evidence type="ECO:0000256" key="18">
    <source>
        <dbReference type="ARBA" id="ARBA00049152"/>
    </source>
</evidence>
<evidence type="ECO:0000256" key="17">
    <source>
        <dbReference type="ARBA" id="ARBA00025280"/>
    </source>
</evidence>
<dbReference type="PANTHER" id="PTHR42853">
    <property type="entry name" value="ACETYL-COENZYME A CARBOXYLASE CARBOXYL TRANSFERASE SUBUNIT ALPHA"/>
    <property type="match status" value="1"/>
</dbReference>
<evidence type="ECO:0000256" key="2">
    <source>
        <dbReference type="ARBA" id="ARBA00004496"/>
    </source>
</evidence>
<comment type="similarity">
    <text evidence="4">In the C-terminal section; belongs to the AccA family.</text>
</comment>
<evidence type="ECO:0000313" key="21">
    <source>
        <dbReference type="EMBL" id="CRY97946.1"/>
    </source>
</evidence>
<keyword evidence="14" id="KW-0067">ATP-binding</keyword>
<evidence type="ECO:0000256" key="13">
    <source>
        <dbReference type="ARBA" id="ARBA00022832"/>
    </source>
</evidence>
<comment type="pathway">
    <text evidence="3">Lipid metabolism; malonyl-CoA biosynthesis; malonyl-CoA from acetyl-CoA: step 1/1.</text>
</comment>
<dbReference type="InterPro" id="IPR000438">
    <property type="entry name" value="Acetyl_CoA_COase_Trfase_b_su"/>
</dbReference>
<evidence type="ECO:0000256" key="6">
    <source>
        <dbReference type="ARBA" id="ARBA00011664"/>
    </source>
</evidence>
<dbReference type="EC" id="2.1.3.15" evidence="7"/>
<evidence type="ECO:0000259" key="20">
    <source>
        <dbReference type="PROSITE" id="PS50989"/>
    </source>
</evidence>
<dbReference type="InterPro" id="IPR011763">
    <property type="entry name" value="COA_CT_C"/>
</dbReference>
<evidence type="ECO:0000256" key="16">
    <source>
        <dbReference type="ARBA" id="ARBA00023160"/>
    </source>
</evidence>
<reference evidence="21" key="2">
    <citation type="submission" date="2015-07" db="EMBL/GenBank/DDBJ databases">
        <title>Plasmids, circular viruses and viroids from rat gut.</title>
        <authorList>
            <person name="Jorgensen T.J."/>
            <person name="Hansen M.A."/>
            <person name="Xu Z."/>
            <person name="Tabak M.A."/>
            <person name="Sorensen S.J."/>
            <person name="Hansen L.H."/>
        </authorList>
    </citation>
    <scope>NUCLEOTIDE SEQUENCE</scope>
    <source>
        <strain evidence="21">RGRH1798</strain>
    </source>
</reference>
<comment type="subcellular location">
    <subcellularLocation>
        <location evidence="2">Cytoplasm</location>
    </subcellularLocation>
</comment>
<evidence type="ECO:0000256" key="9">
    <source>
        <dbReference type="ARBA" id="ARBA00022490"/>
    </source>
</evidence>
<dbReference type="PROSITE" id="PS50989">
    <property type="entry name" value="COA_CT_CTER"/>
    <property type="match status" value="1"/>
</dbReference>
<evidence type="ECO:0000256" key="12">
    <source>
        <dbReference type="ARBA" id="ARBA00022741"/>
    </source>
</evidence>
<organism evidence="21">
    <name type="scientific">uncultured prokaryote</name>
    <dbReference type="NCBI Taxonomy" id="198431"/>
    <lineage>
        <taxon>unclassified sequences</taxon>
        <taxon>environmental samples</taxon>
    </lineage>
</organism>
<evidence type="ECO:0000256" key="5">
    <source>
        <dbReference type="ARBA" id="ARBA00010284"/>
    </source>
</evidence>
<comment type="similarity">
    <text evidence="5">In the N-terminal section; belongs to the AccD/PCCB family.</text>
</comment>
<keyword evidence="9" id="KW-0963">Cytoplasm</keyword>
<dbReference type="UniPathway" id="UPA00655">
    <property type="reaction ID" value="UER00711"/>
</dbReference>
<evidence type="ECO:0000256" key="3">
    <source>
        <dbReference type="ARBA" id="ARBA00004956"/>
    </source>
</evidence>
<keyword evidence="13" id="KW-0276">Fatty acid metabolism</keyword>
<dbReference type="Gene3D" id="3.90.226.10">
    <property type="entry name" value="2-enoyl-CoA Hydratase, Chain A, domain 1"/>
    <property type="match status" value="2"/>
</dbReference>
<dbReference type="PROSITE" id="PS50980">
    <property type="entry name" value="COA_CT_NTER"/>
    <property type="match status" value="1"/>
</dbReference>
<keyword evidence="16" id="KW-0275">Fatty acid biosynthesis</keyword>
<dbReference type="InterPro" id="IPR029045">
    <property type="entry name" value="ClpP/crotonase-like_dom_sf"/>
</dbReference>
<evidence type="ECO:0000256" key="1">
    <source>
        <dbReference type="ARBA" id="ARBA00001947"/>
    </source>
</evidence>
<sequence length="748" mass="85537">MSDYMELSKKTQQLTDRLNYIKDIFAGKHQDDISLLESRLNEFKNSNAENIEEATATLEDLFGFMEKKLEQKLTPMDKVRIVRHPQRICLKDILENVYDNYTEIGGQDEHTNDPAVLIARAYITRRYGKKTYNQSVMVIGHEKGHGEEFRNGGSAKPWGNAKALHYMHVAETEGIPVHSYIFTPGGDPVEDYPGAGQQIAKNIYEMAGLSVPVVALISEGGSGGAEAFGLADKRLMLSHGYYSVISPEGAAAIEGRLKRGERASAELIEECAKNLHLTAQDNLSFGYIDKIIQEPLLGARPFHYEFFRNLRQEIIRATDEIMLTNNGFSLLNFSRLRRLQDPETNLDETYVRWHIKRNKRSDLIENRQNKFMRMAKKTYINRQSILGALSDTWAEQWREVYNRLVYDIYHRQRKNYSRLLEEIEAEWISFKQKTTKPFKNAYNKVRRIDPAAEEELTTLSKWDDEDGRNNSWKWVSPRAKEDRAITCTNSAVHGCVDLWAPDLFNEFAGVCTNCGHHFKMEYQWFMYNCFDENSIYEFNNEWEAGNPLDFPTLNERLQEAREKTKLKSACITYEARVDNIKCVVAILTAPFRGGSVGSAEGAKLISAIDRARRKRYPLIIYSHGTAGIRIQEGTHGVIQMPRVTIAVRRYMRAGGLYLVLYDTNSFGGPVASFLGCAHYQFAMRSSNLGFAGPAVIKNTTGIDVPPDHHNCYKALSRGHIQGVWDRRDTRTNLKQALLTMGGRNLYYR</sequence>
<evidence type="ECO:0000259" key="19">
    <source>
        <dbReference type="PROSITE" id="PS50980"/>
    </source>
</evidence>
<comment type="catalytic activity">
    <reaction evidence="18">
        <text>N(6)-carboxybiotinyl-L-lysyl-[protein] + acetyl-CoA = N(6)-biotinyl-L-lysyl-[protein] + malonyl-CoA</text>
        <dbReference type="Rhea" id="RHEA:54728"/>
        <dbReference type="Rhea" id="RHEA-COMP:10505"/>
        <dbReference type="Rhea" id="RHEA-COMP:10506"/>
        <dbReference type="ChEBI" id="CHEBI:57288"/>
        <dbReference type="ChEBI" id="CHEBI:57384"/>
        <dbReference type="ChEBI" id="CHEBI:83144"/>
        <dbReference type="ChEBI" id="CHEBI:83145"/>
        <dbReference type="EC" id="2.1.3.15"/>
    </reaction>
</comment>
<dbReference type="InterPro" id="IPR001095">
    <property type="entry name" value="Acetyl_CoA_COase_a_su"/>
</dbReference>
<feature type="domain" description="CoA carboxyltransferase N-terminal" evidence="19">
    <location>
        <begin position="488"/>
        <end position="748"/>
    </location>
</feature>
<dbReference type="PRINTS" id="PR01070">
    <property type="entry name" value="ACCCTRFRASEB"/>
</dbReference>
<dbReference type="GO" id="GO:0006633">
    <property type="term" value="P:fatty acid biosynthetic process"/>
    <property type="evidence" value="ECO:0007669"/>
    <property type="project" value="UniProtKB-KW"/>
</dbReference>
<evidence type="ECO:0000256" key="11">
    <source>
        <dbReference type="ARBA" id="ARBA00022679"/>
    </source>
</evidence>
<dbReference type="EMBL" id="LN854297">
    <property type="protein sequence ID" value="CRY97946.1"/>
    <property type="molecule type" value="Genomic_DNA"/>
</dbReference>
<keyword evidence="11" id="KW-0808">Transferase</keyword>
<reference evidence="21" key="1">
    <citation type="submission" date="2015-06" db="EMBL/GenBank/DDBJ databases">
        <authorList>
            <person name="Joergensen T."/>
        </authorList>
    </citation>
    <scope>NUCLEOTIDE SEQUENCE</scope>
    <source>
        <strain evidence="21">RGRH1798</strain>
    </source>
</reference>
<keyword evidence="15" id="KW-0443">Lipid metabolism</keyword>